<dbReference type="Pfam" id="PF07715">
    <property type="entry name" value="Plug"/>
    <property type="match status" value="1"/>
</dbReference>
<dbReference type="InterPro" id="IPR037066">
    <property type="entry name" value="Plug_dom_sf"/>
</dbReference>
<feature type="domain" description="TonB-dependent receptor-like beta-barrel" evidence="12">
    <location>
        <begin position="445"/>
        <end position="960"/>
    </location>
</feature>
<dbReference type="InterPro" id="IPR012910">
    <property type="entry name" value="Plug_dom"/>
</dbReference>
<comment type="caution">
    <text evidence="14">The sequence shown here is derived from an EMBL/GenBank/DDBJ whole genome shotgun (WGS) entry which is preliminary data.</text>
</comment>
<feature type="compositionally biased region" description="Basic residues" evidence="10">
    <location>
        <begin position="36"/>
        <end position="45"/>
    </location>
</feature>
<evidence type="ECO:0000259" key="12">
    <source>
        <dbReference type="Pfam" id="PF00593"/>
    </source>
</evidence>
<comment type="subcellular location">
    <subcellularLocation>
        <location evidence="1 8">Cell outer membrane</location>
        <topology evidence="1 8">Multi-pass membrane protein</topology>
    </subcellularLocation>
</comment>
<keyword evidence="2 8" id="KW-0813">Transport</keyword>
<evidence type="ECO:0000256" key="2">
    <source>
        <dbReference type="ARBA" id="ARBA00022448"/>
    </source>
</evidence>
<dbReference type="PANTHER" id="PTHR47234">
    <property type="match status" value="1"/>
</dbReference>
<evidence type="ECO:0000256" key="1">
    <source>
        <dbReference type="ARBA" id="ARBA00004571"/>
    </source>
</evidence>
<keyword evidence="6 8" id="KW-0472">Membrane</keyword>
<evidence type="ECO:0000256" key="6">
    <source>
        <dbReference type="ARBA" id="ARBA00023136"/>
    </source>
</evidence>
<evidence type="ECO:0000256" key="5">
    <source>
        <dbReference type="ARBA" id="ARBA00023077"/>
    </source>
</evidence>
<evidence type="ECO:0000256" key="7">
    <source>
        <dbReference type="ARBA" id="ARBA00023237"/>
    </source>
</evidence>
<dbReference type="SUPFAM" id="SSF56935">
    <property type="entry name" value="Porins"/>
    <property type="match status" value="1"/>
</dbReference>
<keyword evidence="4 8" id="KW-0812">Transmembrane</keyword>
<evidence type="ECO:0000256" key="9">
    <source>
        <dbReference type="RuleBase" id="RU003357"/>
    </source>
</evidence>
<evidence type="ECO:0000256" key="3">
    <source>
        <dbReference type="ARBA" id="ARBA00022452"/>
    </source>
</evidence>
<evidence type="ECO:0000313" key="14">
    <source>
        <dbReference type="EMBL" id="MBF0887544.1"/>
    </source>
</evidence>
<dbReference type="EMBL" id="JABCQH010000002">
    <property type="protein sequence ID" value="MBF0887544.1"/>
    <property type="molecule type" value="Genomic_DNA"/>
</dbReference>
<protein>
    <submittedName>
        <fullName evidence="14">TonB-dependent receptor</fullName>
    </submittedName>
</protein>
<feature type="region of interest" description="Disordered" evidence="10">
    <location>
        <begin position="29"/>
        <end position="54"/>
    </location>
</feature>
<dbReference type="PROSITE" id="PS52016">
    <property type="entry name" value="TONB_DEPENDENT_REC_3"/>
    <property type="match status" value="1"/>
</dbReference>
<keyword evidence="11" id="KW-0732">Signal</keyword>
<evidence type="ECO:0000256" key="10">
    <source>
        <dbReference type="SAM" id="MobiDB-lite"/>
    </source>
</evidence>
<evidence type="ECO:0000256" key="4">
    <source>
        <dbReference type="ARBA" id="ARBA00022692"/>
    </source>
</evidence>
<dbReference type="PANTHER" id="PTHR47234:SF2">
    <property type="entry name" value="TONB-DEPENDENT RECEPTOR"/>
    <property type="match status" value="1"/>
</dbReference>
<keyword evidence="7 8" id="KW-0998">Cell outer membrane</keyword>
<proteinExistence type="inferred from homology"/>
<dbReference type="Proteomes" id="UP000662701">
    <property type="component" value="Unassembled WGS sequence"/>
</dbReference>
<evidence type="ECO:0000259" key="13">
    <source>
        <dbReference type="Pfam" id="PF07715"/>
    </source>
</evidence>
<dbReference type="InterPro" id="IPR000531">
    <property type="entry name" value="Beta-barrel_TonB"/>
</dbReference>
<keyword evidence="5 9" id="KW-0798">TonB box</keyword>
<reference evidence="15" key="1">
    <citation type="submission" date="2020-04" db="EMBL/GenBank/DDBJ databases">
        <title>Description of novel Gluconacetobacter.</title>
        <authorList>
            <person name="Sombolestani A."/>
        </authorList>
    </citation>
    <scope>NUCLEOTIDE SEQUENCE [LARGE SCALE GENOMIC DNA]</scope>
    <source>
        <strain evidence="15">LMG 1745</strain>
    </source>
</reference>
<dbReference type="InterPro" id="IPR036942">
    <property type="entry name" value="Beta-barrel_TonB_sf"/>
</dbReference>
<feature type="chain" id="PRO_5046935223" evidence="11">
    <location>
        <begin position="28"/>
        <end position="997"/>
    </location>
</feature>
<comment type="similarity">
    <text evidence="8 9">Belongs to the TonB-dependent receptor family.</text>
</comment>
<feature type="domain" description="TonB-dependent receptor plug" evidence="13">
    <location>
        <begin position="107"/>
        <end position="219"/>
    </location>
</feature>
<gene>
    <name evidence="14" type="ORF">HKD19_03145</name>
</gene>
<keyword evidence="14" id="KW-0675">Receptor</keyword>
<evidence type="ECO:0000256" key="8">
    <source>
        <dbReference type="PROSITE-ProRule" id="PRU01360"/>
    </source>
</evidence>
<dbReference type="Pfam" id="PF00593">
    <property type="entry name" value="TonB_dep_Rec_b-barrel"/>
    <property type="match status" value="1"/>
</dbReference>
<evidence type="ECO:0000313" key="15">
    <source>
        <dbReference type="Proteomes" id="UP000662701"/>
    </source>
</evidence>
<name>A0ABR9YT97_9PROT</name>
<keyword evidence="15" id="KW-1185">Reference proteome</keyword>
<dbReference type="Gene3D" id="2.40.170.20">
    <property type="entry name" value="TonB-dependent receptor, beta-barrel domain"/>
    <property type="match status" value="1"/>
</dbReference>
<dbReference type="InterPro" id="IPR039426">
    <property type="entry name" value="TonB-dep_rcpt-like"/>
</dbReference>
<feature type="signal peptide" evidence="11">
    <location>
        <begin position="1"/>
        <end position="27"/>
    </location>
</feature>
<dbReference type="Gene3D" id="2.170.130.10">
    <property type="entry name" value="TonB-dependent receptor, plug domain"/>
    <property type="match status" value="1"/>
</dbReference>
<sequence length="997" mass="108197">MMSTSRRHLLLCASILGVGTLSGTAFAASTTQPEHRSHKAVHHKTAASTTTSKAVKPAVAAPVTAPSVAVPVASTRKAKAIFAPAAVEGGSESMVVTGSALRSSNNQNANPVQIVTSKQIQMTGATSVGDFLQRLPSMGSGGTYNSSTNGGGGMSCADLRNLGQQRVLVLIDGKRTTLNTNGTSSCVDMNTIPVQAIASIEVLKDGGSELYGADAVSGVINIKLKHNLNTGNITLHGGISDLGDGKNGQISAYKGWNFDHDKGNLTLFAQYQTNQGVMNRNRDWAYSAAQNNPGAGGTVKYGSAIPPNGQISTADGNYAWSTSNNGTQFHNWSNSDRYNFARQSSLLNSWQDATANGDFHYDFNRHLTVYSNAMYSHRTTSTFMAAEPTSGSVPPSTLPNVLTIPANDPYNPTVTGANGLYSGDPQDVQLYRRLTEMGNRRTETSSDTVTGMFGAKGEITHKWMYDVSYTYGNSQMADVGENMGNYQHLLNTYGIQQLDPSDPNSGVRYNPAVCQASAGCTLSTNPFGKLTPEQIKYVNYNTHDNATYQMRDLNVRINNNDVVKMPWANGGRLGIALGMEHRSEQLSYHPDPLAAAGLSMTNPSGATGGGFSVSEAYLEGRLNLLHNAPFAKDLTIDGQGRFSSYNNVGDTENWKTSINWQPVRDVHLRATLGTSFRQPNVYELYGGQYLNYLPGADPCTEATSPTVIANCMKHGVSSPQTMQDVNSGQIPSLTGGNAKLKPETGRTYTFGAEFTPHWIPGLSASIEYWHYTLKNLISPLSPQYIVNQCYQGGNESYCSDINRSSISQQINDVSTFYVNQGGLKTGGIDFDLDYRIRVTPHDVLTISNNFQQLISYLQQFQAGGQWDNLAGRLMYTTGNGQPRVRDYATATWQHGNFSFTYMMNYTGGMMWNDGETDLAAYNRQSPGSYGRVKTPGIFTHDISVGYHYNDWNFTGGVNNLLDKNPPYVVDGSTNSAQGLYGSMYMGRYAWLQISRDF</sequence>
<keyword evidence="3 8" id="KW-1134">Transmembrane beta strand</keyword>
<reference evidence="14 15" key="2">
    <citation type="submission" date="2020-11" db="EMBL/GenBank/DDBJ databases">
        <title>Description of novel Gluconobacter species.</title>
        <authorList>
            <person name="Cleenwerck I."/>
            <person name="Cnockaert M."/>
            <person name="Borremans W."/>
            <person name="Wieme A.D."/>
            <person name="De Vuyst L."/>
            <person name="Vandamme P."/>
        </authorList>
    </citation>
    <scope>NUCLEOTIDE SEQUENCE [LARGE SCALE GENOMIC DNA]</scope>
    <source>
        <strain evidence="14 15">LMG 1745</strain>
    </source>
</reference>
<organism evidence="14 15">
    <name type="scientific">Gluconobacter cadivus</name>
    <dbReference type="NCBI Taxonomy" id="2728101"/>
    <lineage>
        <taxon>Bacteria</taxon>
        <taxon>Pseudomonadati</taxon>
        <taxon>Pseudomonadota</taxon>
        <taxon>Alphaproteobacteria</taxon>
        <taxon>Acetobacterales</taxon>
        <taxon>Acetobacteraceae</taxon>
        <taxon>Gluconobacter</taxon>
    </lineage>
</organism>
<evidence type="ECO:0000256" key="11">
    <source>
        <dbReference type="SAM" id="SignalP"/>
    </source>
</evidence>
<accession>A0ABR9YT97</accession>